<feature type="domain" description="HTH tetR-type" evidence="5">
    <location>
        <begin position="19"/>
        <end position="79"/>
    </location>
</feature>
<comment type="caution">
    <text evidence="6">The sequence shown here is derived from an EMBL/GenBank/DDBJ whole genome shotgun (WGS) entry which is preliminary data.</text>
</comment>
<reference evidence="6 7" key="1">
    <citation type="journal article" date="2019" name="Int. J. Syst. Evol. Microbiol.">
        <title>The Global Catalogue of Microorganisms (GCM) 10K type strain sequencing project: providing services to taxonomists for standard genome sequencing and annotation.</title>
        <authorList>
            <consortium name="The Broad Institute Genomics Platform"/>
            <consortium name="The Broad Institute Genome Sequencing Center for Infectious Disease"/>
            <person name="Wu L."/>
            <person name="Ma J."/>
        </authorList>
    </citation>
    <scope>NUCLEOTIDE SEQUENCE [LARGE SCALE GENOMIC DNA]</scope>
    <source>
        <strain evidence="6 7">JCM 5062</strain>
    </source>
</reference>
<dbReference type="InterPro" id="IPR001647">
    <property type="entry name" value="HTH_TetR"/>
</dbReference>
<dbReference type="Proteomes" id="UP001499942">
    <property type="component" value="Unassembled WGS sequence"/>
</dbReference>
<dbReference type="InterPro" id="IPR036271">
    <property type="entry name" value="Tet_transcr_reg_TetR-rel_C_sf"/>
</dbReference>
<keyword evidence="2 4" id="KW-0238">DNA-binding</keyword>
<protein>
    <submittedName>
        <fullName evidence="6">TetR/AcrR family transcriptional regulator</fullName>
    </submittedName>
</protein>
<evidence type="ECO:0000313" key="6">
    <source>
        <dbReference type="EMBL" id="GAA2483432.1"/>
    </source>
</evidence>
<dbReference type="PANTHER" id="PTHR30055">
    <property type="entry name" value="HTH-TYPE TRANSCRIPTIONAL REGULATOR RUTR"/>
    <property type="match status" value="1"/>
</dbReference>
<keyword evidence="7" id="KW-1185">Reference proteome</keyword>
<dbReference type="Pfam" id="PF00440">
    <property type="entry name" value="TetR_N"/>
    <property type="match status" value="1"/>
</dbReference>
<evidence type="ECO:0000313" key="7">
    <source>
        <dbReference type="Proteomes" id="UP001499942"/>
    </source>
</evidence>
<accession>A0ABN3LFJ7</accession>
<dbReference type="SUPFAM" id="SSF48498">
    <property type="entry name" value="Tetracyclin repressor-like, C-terminal domain"/>
    <property type="match status" value="1"/>
</dbReference>
<feature type="DNA-binding region" description="H-T-H motif" evidence="4">
    <location>
        <begin position="42"/>
        <end position="61"/>
    </location>
</feature>
<dbReference type="PANTHER" id="PTHR30055:SF243">
    <property type="entry name" value="HTH-TYPE TRANSCRIPTIONAL REGULATOR RV1816"/>
    <property type="match status" value="1"/>
</dbReference>
<organism evidence="6 7">
    <name type="scientific">Streptomyces gobitricini</name>
    <dbReference type="NCBI Taxonomy" id="68211"/>
    <lineage>
        <taxon>Bacteria</taxon>
        <taxon>Bacillati</taxon>
        <taxon>Actinomycetota</taxon>
        <taxon>Actinomycetes</taxon>
        <taxon>Kitasatosporales</taxon>
        <taxon>Streptomycetaceae</taxon>
        <taxon>Streptomyces</taxon>
    </lineage>
</organism>
<dbReference type="InterPro" id="IPR009057">
    <property type="entry name" value="Homeodomain-like_sf"/>
</dbReference>
<dbReference type="InterPro" id="IPR050109">
    <property type="entry name" value="HTH-type_TetR-like_transc_reg"/>
</dbReference>
<evidence type="ECO:0000256" key="3">
    <source>
        <dbReference type="ARBA" id="ARBA00023163"/>
    </source>
</evidence>
<name>A0ABN3LFJ7_9ACTN</name>
<gene>
    <name evidence="6" type="ORF">GCM10010393_12780</name>
</gene>
<evidence type="ECO:0000256" key="2">
    <source>
        <dbReference type="ARBA" id="ARBA00023125"/>
    </source>
</evidence>
<dbReference type="RefSeq" id="WP_344357471.1">
    <property type="nucleotide sequence ID" value="NZ_BAAASR010000006.1"/>
</dbReference>
<dbReference type="Pfam" id="PF13305">
    <property type="entry name" value="TetR_C_33"/>
    <property type="match status" value="1"/>
</dbReference>
<dbReference type="EMBL" id="BAAASR010000006">
    <property type="protein sequence ID" value="GAA2483432.1"/>
    <property type="molecule type" value="Genomic_DNA"/>
</dbReference>
<dbReference type="PROSITE" id="PS50977">
    <property type="entry name" value="HTH_TETR_2"/>
    <property type="match status" value="1"/>
</dbReference>
<keyword evidence="1" id="KW-0805">Transcription regulation</keyword>
<sequence length="256" mass="28601">MAQRQEFQAGLSRREQQRRATIDEIKQVARGLLVDEGIGSVTIRAISRHMGMTAPAVYRYFTSHEELLRTLRADIFIEVAGYLEASCDVLPEDDAPGRLIAAARALRRWGLEHEREFGLLLGPGAPGAIGGEESDLEQDAGWVFGLLFADLMAKLWRSHPFPVSPPGSLHPRLAAQLDRLRAHRDVDLPIEAIAVMLRCWVRLYGLVCMEVLGHLDFALDDGGPFFERELADTCETLGVGHRYTEEAPRDPARCFK</sequence>
<evidence type="ECO:0000259" key="5">
    <source>
        <dbReference type="PROSITE" id="PS50977"/>
    </source>
</evidence>
<dbReference type="InterPro" id="IPR025996">
    <property type="entry name" value="MT1864/Rv1816-like_C"/>
</dbReference>
<dbReference type="Gene3D" id="1.10.357.10">
    <property type="entry name" value="Tetracycline Repressor, domain 2"/>
    <property type="match status" value="1"/>
</dbReference>
<proteinExistence type="predicted"/>
<keyword evidence="3" id="KW-0804">Transcription</keyword>
<evidence type="ECO:0000256" key="4">
    <source>
        <dbReference type="PROSITE-ProRule" id="PRU00335"/>
    </source>
</evidence>
<dbReference type="SUPFAM" id="SSF46689">
    <property type="entry name" value="Homeodomain-like"/>
    <property type="match status" value="1"/>
</dbReference>
<evidence type="ECO:0000256" key="1">
    <source>
        <dbReference type="ARBA" id="ARBA00023015"/>
    </source>
</evidence>